<evidence type="ECO:0000313" key="3">
    <source>
        <dbReference type="EMBL" id="MBJ3776619.1"/>
    </source>
</evidence>
<dbReference type="EMBL" id="JAEKJA010000010">
    <property type="protein sequence ID" value="MBJ3776619.1"/>
    <property type="molecule type" value="Genomic_DNA"/>
</dbReference>
<name>A0A934IS18_9HYPH</name>
<dbReference type="Gene3D" id="3.40.50.10680">
    <property type="entry name" value="CofD-like domains"/>
    <property type="match status" value="1"/>
</dbReference>
<dbReference type="HAMAP" id="MF_01257">
    <property type="entry name" value="CofD"/>
    <property type="match status" value="1"/>
</dbReference>
<dbReference type="Gene3D" id="1.10.8.240">
    <property type="entry name" value="CofD-like domain"/>
    <property type="match status" value="1"/>
</dbReference>
<dbReference type="GO" id="GO:0000287">
    <property type="term" value="F:magnesium ion binding"/>
    <property type="evidence" value="ECO:0007669"/>
    <property type="project" value="InterPro"/>
</dbReference>
<dbReference type="NCBIfam" id="TIGR01819">
    <property type="entry name" value="F420_cofD"/>
    <property type="match status" value="1"/>
</dbReference>
<evidence type="ECO:0000313" key="4">
    <source>
        <dbReference type="Proteomes" id="UP000609531"/>
    </source>
</evidence>
<evidence type="ECO:0000256" key="2">
    <source>
        <dbReference type="ARBA" id="ARBA00022842"/>
    </source>
</evidence>
<keyword evidence="1 3" id="KW-0808">Transferase</keyword>
<dbReference type="CDD" id="cd07186">
    <property type="entry name" value="CofD_like"/>
    <property type="match status" value="1"/>
</dbReference>
<organism evidence="3 4">
    <name type="scientific">Acuticoccus mangrovi</name>
    <dbReference type="NCBI Taxonomy" id="2796142"/>
    <lineage>
        <taxon>Bacteria</taxon>
        <taxon>Pseudomonadati</taxon>
        <taxon>Pseudomonadota</taxon>
        <taxon>Alphaproteobacteria</taxon>
        <taxon>Hyphomicrobiales</taxon>
        <taxon>Amorphaceae</taxon>
        <taxon>Acuticoccus</taxon>
    </lineage>
</organism>
<dbReference type="InterPro" id="IPR038136">
    <property type="entry name" value="CofD-like_dom_sf"/>
</dbReference>
<dbReference type="SUPFAM" id="SSF142338">
    <property type="entry name" value="CofD-like"/>
    <property type="match status" value="1"/>
</dbReference>
<gene>
    <name evidence="3" type="ORF">JCR33_13015</name>
</gene>
<protein>
    <submittedName>
        <fullName evidence="3">2-phospho-L-lactate transferase</fullName>
        <ecNumber evidence="3">2.7.8.28</ecNumber>
    </submittedName>
</protein>
<keyword evidence="4" id="KW-1185">Reference proteome</keyword>
<dbReference type="InterPro" id="IPR010115">
    <property type="entry name" value="FbiA/CofD"/>
</dbReference>
<dbReference type="PANTHER" id="PTHR43007">
    <property type="entry name" value="2-PHOSPHO-L-LACTATE TRANSFERASE"/>
    <property type="match status" value="1"/>
</dbReference>
<dbReference type="Pfam" id="PF01933">
    <property type="entry name" value="CofD"/>
    <property type="match status" value="1"/>
</dbReference>
<dbReference type="AlphaFoldDB" id="A0A934IS18"/>
<comment type="caution">
    <text evidence="3">The sequence shown here is derived from an EMBL/GenBank/DDBJ whole genome shotgun (WGS) entry which is preliminary data.</text>
</comment>
<dbReference type="InterPro" id="IPR002882">
    <property type="entry name" value="CofD"/>
</dbReference>
<sequence length="315" mass="33046">MSGRGSVVALCGGIGGAKLALGLSHVVPAKKLSIIVNVGDDFRHFGLAVSPDVDTVLYTLSGRVNPATGWGRNEETWRFMEAVGELGGETWFNLGDTDLAMHAVRTARLAAGARPTEITAAFARALGIAPAILPATDAHVPTVVETDEGVLPFQRYFVGLRCAPVVRTLRYHAADEAEPTPEVKAALNAPDLAAIILCPSNPYLSIDPMLAIPGLRYALATAKAPTIAVSPLVGGDAVKGPLAKMMDELGHARTSATILAHYGDLVDLLLLDERDAAEATDPRMAVAKTMMVTLEDRIALARACLAAADRLAGRA</sequence>
<reference evidence="3" key="1">
    <citation type="submission" date="2020-12" db="EMBL/GenBank/DDBJ databases">
        <title>Bacterial taxonomy.</title>
        <authorList>
            <person name="Pan X."/>
        </authorList>
    </citation>
    <scope>NUCLEOTIDE SEQUENCE</scope>
    <source>
        <strain evidence="3">B2012</strain>
    </source>
</reference>
<accession>A0A934IS18</accession>
<dbReference type="RefSeq" id="WP_198882520.1">
    <property type="nucleotide sequence ID" value="NZ_JAEKJA010000010.1"/>
</dbReference>
<keyword evidence="2" id="KW-0460">Magnesium</keyword>
<dbReference type="PANTHER" id="PTHR43007:SF1">
    <property type="entry name" value="2-PHOSPHO-L-LACTATE TRANSFERASE"/>
    <property type="match status" value="1"/>
</dbReference>
<evidence type="ECO:0000256" key="1">
    <source>
        <dbReference type="ARBA" id="ARBA00022679"/>
    </source>
</evidence>
<dbReference type="EC" id="2.7.8.28" evidence="3"/>
<proteinExistence type="inferred from homology"/>
<dbReference type="Proteomes" id="UP000609531">
    <property type="component" value="Unassembled WGS sequence"/>
</dbReference>
<dbReference type="GO" id="GO:0043743">
    <property type="term" value="F:LPPG:FO 2-phospho-L-lactate transferase activity"/>
    <property type="evidence" value="ECO:0007669"/>
    <property type="project" value="UniProtKB-EC"/>
</dbReference>